<reference evidence="1 2" key="1">
    <citation type="journal article" date="2007" name="Appl. Environ. Microbiol.">
        <title>Rhizobial factors required for stem nodule maturation and maintenance in Sesbania rostrata-Azorhizobium caulinodans ORS571 symbiosis.</title>
        <authorList>
            <person name="Suzuki S."/>
            <person name="Aono T."/>
            <person name="Lee KB."/>
            <person name="Suzuki T."/>
            <person name="Liu CT."/>
            <person name="Miwa H."/>
            <person name="Wakao S."/>
            <person name="Iki T."/>
            <person name="Oyaizu H."/>
        </authorList>
    </citation>
    <scope>NUCLEOTIDE SEQUENCE [LARGE SCALE GENOMIC DNA]</scope>
    <source>
        <strain evidence="2">ATCC 43989 / DSM 5975 / JCM 20966 / LMG 6465 / NBRC 14845 / NCIMB 13405 / ORS 571</strain>
    </source>
</reference>
<dbReference type="SUPFAM" id="SSF51445">
    <property type="entry name" value="(Trans)glycosidases"/>
    <property type="match status" value="1"/>
</dbReference>
<dbReference type="HOGENOM" id="CLU_852459_0_0_5"/>
<accession>A8HWC9</accession>
<keyword evidence="2" id="KW-1185">Reference proteome</keyword>
<proteinExistence type="predicted"/>
<reference evidence="1 2" key="3">
    <citation type="journal article" date="2008" name="BMC Genomics">
        <title>The genome of the versatile nitrogen fixer Azorhizobium caulinodans ORS571.</title>
        <authorList>
            <person name="Lee KB."/>
            <person name="Backer P.D."/>
            <person name="Aono T."/>
            <person name="Liu CT."/>
            <person name="Suzuki S."/>
            <person name="Suzuki T."/>
            <person name="Kaneko T."/>
            <person name="Yamada M."/>
            <person name="Tabata S."/>
            <person name="Kupfer D.M."/>
            <person name="Najar F.Z."/>
            <person name="Wiley G.B."/>
            <person name="Roe B."/>
            <person name="Binnewies T.T."/>
            <person name="Ussery D.W."/>
            <person name="D'Haeze W."/>
            <person name="Herder J.D."/>
            <person name="Gevers D."/>
            <person name="Vereecke D."/>
            <person name="Holsters M."/>
            <person name="Oyaizu H."/>
        </authorList>
    </citation>
    <scope>NUCLEOTIDE SEQUENCE [LARGE SCALE GENOMIC DNA]</scope>
    <source>
        <strain evidence="2">ATCC 43989 / DSM 5975 / JCM 20966 / LMG 6465 / NBRC 14845 / NCIMB 13405 / ORS 571</strain>
    </source>
</reference>
<name>A8HWC9_AZOC5</name>
<protein>
    <submittedName>
        <fullName evidence="1">Putative chitinase</fullName>
    </submittedName>
</protein>
<reference evidence="1 2" key="6">
    <citation type="journal article" date="2011" name="Appl. Environ. Microbiol.">
        <title>Involvement of the azorhizobial chromosome partition gene (parA) in the onset of bacteroid differentiation during Sesbania rostrata stem nodule development.</title>
        <authorList>
            <person name="Liu CT."/>
            <person name="Lee KB."/>
            <person name="Wang YS."/>
            <person name="Peng MH."/>
            <person name="Lee KT."/>
            <person name="Suzuki S."/>
            <person name="Suzuki T."/>
            <person name="Oyaizu H."/>
        </authorList>
    </citation>
    <scope>NUCLEOTIDE SEQUENCE [LARGE SCALE GENOMIC DNA]</scope>
    <source>
        <strain evidence="2">ATCC 43989 / DSM 5975 / JCM 20966 / LMG 6465 / NBRC 14845 / NCIMB 13405 / ORS 571</strain>
    </source>
</reference>
<dbReference type="InterPro" id="IPR017853">
    <property type="entry name" value="GH"/>
</dbReference>
<dbReference type="KEGG" id="azc:AZC_4417"/>
<dbReference type="Gene3D" id="3.20.20.80">
    <property type="entry name" value="Glycosidases"/>
    <property type="match status" value="1"/>
</dbReference>
<dbReference type="Proteomes" id="UP000000270">
    <property type="component" value="Chromosome"/>
</dbReference>
<gene>
    <name evidence="1" type="ordered locus">AZC_4417</name>
</gene>
<reference evidence="1 2" key="4">
    <citation type="journal article" date="2009" name="Appl. Environ. Microbiol.">
        <title>Comparative genome-wide transcriptional profiling of Azorhizobium caulinodans ORS571 grown under free-living and symbiotic conditions.</title>
        <authorList>
            <person name="Tsukada S."/>
            <person name="Aono T."/>
            <person name="Akiba N."/>
            <person name="Lee KB."/>
            <person name="Liu CT."/>
            <person name="Toyazaki H."/>
            <person name="Oyaizu H."/>
        </authorList>
    </citation>
    <scope>NUCLEOTIDE SEQUENCE [LARGE SCALE GENOMIC DNA]</scope>
    <source>
        <strain evidence="2">ATCC 43989 / DSM 5975 / JCM 20966 / LMG 6465 / NBRC 14845 / NCIMB 13405 / ORS 571</strain>
    </source>
</reference>
<evidence type="ECO:0000313" key="1">
    <source>
        <dbReference type="EMBL" id="BAF90415.1"/>
    </source>
</evidence>
<reference evidence="2" key="2">
    <citation type="submission" date="2007-04" db="EMBL/GenBank/DDBJ databases">
        <title>Complete genome sequence of the nitrogen-fixing bacterium Azorhizobium caulinodans ORS571.</title>
        <authorList>
            <person name="Lee K.B."/>
            <person name="Backer P.D."/>
            <person name="Aono T."/>
            <person name="Liu C.T."/>
            <person name="Suzuki S."/>
            <person name="Suzuki T."/>
            <person name="Kaneko T."/>
            <person name="Yamada M."/>
            <person name="Tabata S."/>
            <person name="Kupfer D.M."/>
            <person name="Najar F.Z."/>
            <person name="Wiley G.B."/>
            <person name="Roe B."/>
            <person name="Binnewies T."/>
            <person name="Ussery D."/>
            <person name="Vereecke D."/>
            <person name="Gevers D."/>
            <person name="Holsters M."/>
            <person name="Oyaizu H."/>
        </authorList>
    </citation>
    <scope>NUCLEOTIDE SEQUENCE [LARGE SCALE GENOMIC DNA]</scope>
    <source>
        <strain evidence="2">ATCC 43989 / DSM 5975 / JCM 20966 / LMG 6465 / NBRC 14845 / NCIMB 13405 / ORS 571</strain>
    </source>
</reference>
<evidence type="ECO:0000313" key="2">
    <source>
        <dbReference type="Proteomes" id="UP000000270"/>
    </source>
</evidence>
<sequence length="272" mass="28694">MALSFVKPDLVYPGGLDLSATGLQYPYSGAVLKDSIALLKARHPAMRVLLSVGGSTYLRWDALNVDALVRLVRDLGADGVDIDYETGQPGCAALPSGRIQCSSDALSVQVVEAIRAALPPPFVVAAAGWSVGAYGEGNFVSARPRSPWTGSMLAMLRSPAGQSLDLVTIMSYDAGPSYRPDEALRAYRAYYKGPLALGIQVQPGTSGGPRFTLDYTVRMLRSVESDPQAGAMLYGLRLAPPGPPGPDNPDYRALSTATCVALRLADCFASVP</sequence>
<dbReference type="CAZy" id="GH18">
    <property type="family name" value="Glycoside Hydrolase Family 18"/>
</dbReference>
<organism evidence="1 2">
    <name type="scientific">Azorhizobium caulinodans (strain ATCC 43989 / DSM 5975 / JCM 20966 / LMG 6465 / NBRC 14845 / NCIMB 13405 / ORS 571)</name>
    <dbReference type="NCBI Taxonomy" id="438753"/>
    <lineage>
        <taxon>Bacteria</taxon>
        <taxon>Pseudomonadati</taxon>
        <taxon>Pseudomonadota</taxon>
        <taxon>Alphaproteobacteria</taxon>
        <taxon>Hyphomicrobiales</taxon>
        <taxon>Xanthobacteraceae</taxon>
        <taxon>Azorhizobium</taxon>
    </lineage>
</organism>
<reference evidence="1 2" key="5">
    <citation type="journal article" date="2010" name="Appl. Environ. Microbiol.">
        <title>phrR-like gene praR of Azorhizobium caulinodans ORS571 is essential for symbiosis with Sesbania rostrata and is involved in expression of reb genes.</title>
        <authorList>
            <person name="Akiba N."/>
            <person name="Aono T."/>
            <person name="Toyazaki H."/>
            <person name="Sato S."/>
            <person name="Oyaizu H."/>
        </authorList>
    </citation>
    <scope>NUCLEOTIDE SEQUENCE [LARGE SCALE GENOMIC DNA]</scope>
    <source>
        <strain evidence="2">ATCC 43989 / DSM 5975 / JCM 20966 / LMG 6465 / NBRC 14845 / NCIMB 13405 / ORS 571</strain>
    </source>
</reference>
<dbReference type="eggNOG" id="COG3325">
    <property type="taxonomic scope" value="Bacteria"/>
</dbReference>
<dbReference type="AlphaFoldDB" id="A8HWC9"/>
<dbReference type="EMBL" id="AP009384">
    <property type="protein sequence ID" value="BAF90415.1"/>
    <property type="molecule type" value="Genomic_DNA"/>
</dbReference>
<dbReference type="STRING" id="438753.AZC_4417"/>